<evidence type="ECO:0000256" key="4">
    <source>
        <dbReference type="ARBA" id="ARBA00022825"/>
    </source>
</evidence>
<dbReference type="InterPro" id="IPR023828">
    <property type="entry name" value="Peptidase_S8_Ser-AS"/>
</dbReference>
<dbReference type="PANTHER" id="PTHR43806:SF11">
    <property type="entry name" value="CEREVISIN-RELATED"/>
    <property type="match status" value="1"/>
</dbReference>
<dbReference type="PRINTS" id="PR00723">
    <property type="entry name" value="SUBTILISIN"/>
</dbReference>
<comment type="caution">
    <text evidence="9">The sequence shown here is derived from an EMBL/GenBank/DDBJ whole genome shotgun (WGS) entry which is preliminary data.</text>
</comment>
<feature type="signal peptide" evidence="7">
    <location>
        <begin position="1"/>
        <end position="17"/>
    </location>
</feature>
<evidence type="ECO:0000256" key="7">
    <source>
        <dbReference type="SAM" id="SignalP"/>
    </source>
</evidence>
<dbReference type="CDD" id="cd04077">
    <property type="entry name" value="Peptidases_S8_PCSK9_ProteinaseK_like"/>
    <property type="match status" value="1"/>
</dbReference>
<evidence type="ECO:0000256" key="5">
    <source>
        <dbReference type="PROSITE-ProRule" id="PRU01240"/>
    </source>
</evidence>
<dbReference type="InterPro" id="IPR000209">
    <property type="entry name" value="Peptidase_S8/S53_dom"/>
</dbReference>
<evidence type="ECO:0000313" key="9">
    <source>
        <dbReference type="EMBL" id="KAL1629771.1"/>
    </source>
</evidence>
<dbReference type="PROSITE" id="PS51892">
    <property type="entry name" value="SUBTILASE"/>
    <property type="match status" value="1"/>
</dbReference>
<dbReference type="InterPro" id="IPR034193">
    <property type="entry name" value="PCSK9_ProteinaseK-like"/>
</dbReference>
<feature type="active site" description="Charge relay system" evidence="5">
    <location>
        <position position="147"/>
    </location>
</feature>
<evidence type="ECO:0000313" key="10">
    <source>
        <dbReference type="Proteomes" id="UP001521116"/>
    </source>
</evidence>
<dbReference type="Proteomes" id="UP001521116">
    <property type="component" value="Unassembled WGS sequence"/>
</dbReference>
<keyword evidence="10" id="KW-1185">Reference proteome</keyword>
<proteinExistence type="inferred from homology"/>
<evidence type="ECO:0000256" key="6">
    <source>
        <dbReference type="RuleBase" id="RU003355"/>
    </source>
</evidence>
<feature type="active site" description="Charge relay system" evidence="5">
    <location>
        <position position="177"/>
    </location>
</feature>
<dbReference type="InterPro" id="IPR023827">
    <property type="entry name" value="Peptidase_S8_Asp-AS"/>
</dbReference>
<accession>A0ABR3SU50</accession>
<keyword evidence="3 5" id="KW-0378">Hydrolase</keyword>
<evidence type="ECO:0000256" key="2">
    <source>
        <dbReference type="ARBA" id="ARBA00022670"/>
    </source>
</evidence>
<feature type="domain" description="Peptidase S8/S53" evidence="8">
    <location>
        <begin position="138"/>
        <end position="378"/>
    </location>
</feature>
<keyword evidence="2 5" id="KW-0645">Protease</keyword>
<name>A0ABR3SU50_9PEZI</name>
<feature type="chain" id="PRO_5047327641" description="Peptidase S8/S53 domain-containing protein" evidence="7">
    <location>
        <begin position="18"/>
        <end position="402"/>
    </location>
</feature>
<sequence length="402" mass="40860">MKTASFVLLNAVLGALAAPTQHRRRDTKEYDIVMAPSADVAATLATLNLNVDMQDIFATYNNSHFRGFSGAITADEVATLNAMPEVMTVGEVVEISIAASRTTAPWGLQRISQAETISSSKSTTARTYTYTYSDTDLGDGVDVYIIDTGIYVSHSEFGSRASMGFTYFTSNTDGNGHGTHCAGTIGGSTVGVASKANLIGVKVLRDSGSGTSTSLLAGFDYVAAQHSAKSSSSGFVGSVASMSLGFNGRSTSVETALKNLVAAGVHAAVAAGNDAADACDYSPAAIGGSNSAVVTVGAANIDDSVSYFSNSGSCVDVYAPGESVVSSYNTGTSAYATLSGTSMATPHVAGLIAYYLAGSSGLTPAQMKAKVIAAAIDGVLSTDDNPDYVSGGDLIIVNNGST</sequence>
<dbReference type="Pfam" id="PF00082">
    <property type="entry name" value="Peptidase_S8"/>
    <property type="match status" value="1"/>
</dbReference>
<organism evidence="9 10">
    <name type="scientific">Neofusicoccum ribis</name>
    <dbReference type="NCBI Taxonomy" id="45134"/>
    <lineage>
        <taxon>Eukaryota</taxon>
        <taxon>Fungi</taxon>
        <taxon>Dikarya</taxon>
        <taxon>Ascomycota</taxon>
        <taxon>Pezizomycotina</taxon>
        <taxon>Dothideomycetes</taxon>
        <taxon>Dothideomycetes incertae sedis</taxon>
        <taxon>Botryosphaeriales</taxon>
        <taxon>Botryosphaeriaceae</taxon>
        <taxon>Neofusicoccum</taxon>
    </lineage>
</organism>
<dbReference type="SUPFAM" id="SSF52743">
    <property type="entry name" value="Subtilisin-like"/>
    <property type="match status" value="1"/>
</dbReference>
<dbReference type="InterPro" id="IPR015500">
    <property type="entry name" value="Peptidase_S8_subtilisin-rel"/>
</dbReference>
<dbReference type="InterPro" id="IPR036852">
    <property type="entry name" value="Peptidase_S8/S53_dom_sf"/>
</dbReference>
<dbReference type="PROSITE" id="PS00138">
    <property type="entry name" value="SUBTILASE_SER"/>
    <property type="match status" value="1"/>
</dbReference>
<keyword evidence="7" id="KW-0732">Signal</keyword>
<dbReference type="PROSITE" id="PS00137">
    <property type="entry name" value="SUBTILASE_HIS"/>
    <property type="match status" value="1"/>
</dbReference>
<evidence type="ECO:0000256" key="1">
    <source>
        <dbReference type="ARBA" id="ARBA00011073"/>
    </source>
</evidence>
<dbReference type="EMBL" id="JAJVDC020000052">
    <property type="protein sequence ID" value="KAL1629771.1"/>
    <property type="molecule type" value="Genomic_DNA"/>
</dbReference>
<evidence type="ECO:0000259" key="8">
    <source>
        <dbReference type="Pfam" id="PF00082"/>
    </source>
</evidence>
<gene>
    <name evidence="9" type="ORF">SLS56_005294</name>
</gene>
<evidence type="ECO:0000256" key="3">
    <source>
        <dbReference type="ARBA" id="ARBA00022801"/>
    </source>
</evidence>
<comment type="similarity">
    <text evidence="1 5 6">Belongs to the peptidase S8 family.</text>
</comment>
<dbReference type="PROSITE" id="PS00136">
    <property type="entry name" value="SUBTILASE_ASP"/>
    <property type="match status" value="1"/>
</dbReference>
<dbReference type="PANTHER" id="PTHR43806">
    <property type="entry name" value="PEPTIDASE S8"/>
    <property type="match status" value="1"/>
</dbReference>
<keyword evidence="4 5" id="KW-0720">Serine protease</keyword>
<feature type="active site" description="Charge relay system" evidence="5">
    <location>
        <position position="342"/>
    </location>
</feature>
<dbReference type="InterPro" id="IPR050131">
    <property type="entry name" value="Peptidase_S8_subtilisin-like"/>
</dbReference>
<reference evidence="9 10" key="1">
    <citation type="submission" date="2024-02" db="EMBL/GenBank/DDBJ databases">
        <title>De novo assembly and annotation of 12 fungi associated with fruit tree decline syndrome in Ontario, Canada.</title>
        <authorList>
            <person name="Sulman M."/>
            <person name="Ellouze W."/>
            <person name="Ilyukhin E."/>
        </authorList>
    </citation>
    <scope>NUCLEOTIDE SEQUENCE [LARGE SCALE GENOMIC DNA]</scope>
    <source>
        <strain evidence="9 10">M1-105</strain>
    </source>
</reference>
<dbReference type="InterPro" id="IPR022398">
    <property type="entry name" value="Peptidase_S8_His-AS"/>
</dbReference>
<dbReference type="Gene3D" id="3.40.50.200">
    <property type="entry name" value="Peptidase S8/S53 domain"/>
    <property type="match status" value="1"/>
</dbReference>
<protein>
    <recommendedName>
        <fullName evidence="8">Peptidase S8/S53 domain-containing protein</fullName>
    </recommendedName>
</protein>